<keyword evidence="3" id="KW-0804">Transcription</keyword>
<sequence>MNTLDIVKCLSALAQETRLQIFRALVVAGPEGMTPGLIAEQLGLAAATLSFHLKELTNAGLIGQRRESRNLFYSANFEQMNHLLSFLTENCCAGQPCATEVANQCDC</sequence>
<dbReference type="Proteomes" id="UP001204142">
    <property type="component" value="Unassembled WGS sequence"/>
</dbReference>
<reference evidence="5 6" key="1">
    <citation type="submission" date="2022-07" db="EMBL/GenBank/DDBJ databases">
        <authorList>
            <person name="Xamxidin M."/>
            <person name="Wu M."/>
        </authorList>
    </citation>
    <scope>NUCLEOTIDE SEQUENCE [LARGE SCALE GENOMIC DNA]</scope>
    <source>
        <strain evidence="5 6">NBRC 111650</strain>
    </source>
</reference>
<dbReference type="InterPro" id="IPR036388">
    <property type="entry name" value="WH-like_DNA-bd_sf"/>
</dbReference>
<dbReference type="RefSeq" id="WP_256763405.1">
    <property type="nucleotide sequence ID" value="NZ_JANIGO010000001.1"/>
</dbReference>
<evidence type="ECO:0000256" key="1">
    <source>
        <dbReference type="ARBA" id="ARBA00023015"/>
    </source>
</evidence>
<comment type="caution">
    <text evidence="5">The sequence shown here is derived from an EMBL/GenBank/DDBJ whole genome shotgun (WGS) entry which is preliminary data.</text>
</comment>
<gene>
    <name evidence="5" type="ORF">NQT62_04495</name>
</gene>
<dbReference type="NCBIfam" id="NF033788">
    <property type="entry name" value="HTH_metalloreg"/>
    <property type="match status" value="1"/>
</dbReference>
<name>A0ABT1WG23_9BURK</name>
<dbReference type="PRINTS" id="PR00778">
    <property type="entry name" value="HTHARSR"/>
</dbReference>
<dbReference type="InterPro" id="IPR036390">
    <property type="entry name" value="WH_DNA-bd_sf"/>
</dbReference>
<dbReference type="Pfam" id="PF12840">
    <property type="entry name" value="HTH_20"/>
    <property type="match status" value="1"/>
</dbReference>
<accession>A0ABT1WG23</accession>
<organism evidence="5 6">
    <name type="scientific">Limnobacter humi</name>
    <dbReference type="NCBI Taxonomy" id="1778671"/>
    <lineage>
        <taxon>Bacteria</taxon>
        <taxon>Pseudomonadati</taxon>
        <taxon>Pseudomonadota</taxon>
        <taxon>Betaproteobacteria</taxon>
        <taxon>Burkholderiales</taxon>
        <taxon>Burkholderiaceae</taxon>
        <taxon>Limnobacter</taxon>
    </lineage>
</organism>
<dbReference type="PANTHER" id="PTHR43132:SF2">
    <property type="entry name" value="ARSENICAL RESISTANCE OPERON REPRESSOR ARSR-RELATED"/>
    <property type="match status" value="1"/>
</dbReference>
<dbReference type="EMBL" id="JANIGO010000001">
    <property type="protein sequence ID" value="MCQ8895702.1"/>
    <property type="molecule type" value="Genomic_DNA"/>
</dbReference>
<dbReference type="SMART" id="SM00418">
    <property type="entry name" value="HTH_ARSR"/>
    <property type="match status" value="1"/>
</dbReference>
<dbReference type="SUPFAM" id="SSF46785">
    <property type="entry name" value="Winged helix' DNA-binding domain"/>
    <property type="match status" value="1"/>
</dbReference>
<dbReference type="Gene3D" id="1.10.10.10">
    <property type="entry name" value="Winged helix-like DNA-binding domain superfamily/Winged helix DNA-binding domain"/>
    <property type="match status" value="1"/>
</dbReference>
<evidence type="ECO:0000313" key="6">
    <source>
        <dbReference type="Proteomes" id="UP001204142"/>
    </source>
</evidence>
<evidence type="ECO:0000256" key="2">
    <source>
        <dbReference type="ARBA" id="ARBA00023125"/>
    </source>
</evidence>
<keyword evidence="2" id="KW-0238">DNA-binding</keyword>
<dbReference type="InterPro" id="IPR051011">
    <property type="entry name" value="Metal_resp_trans_reg"/>
</dbReference>
<keyword evidence="1" id="KW-0805">Transcription regulation</keyword>
<dbReference type="PANTHER" id="PTHR43132">
    <property type="entry name" value="ARSENICAL RESISTANCE OPERON REPRESSOR ARSR-RELATED"/>
    <property type="match status" value="1"/>
</dbReference>
<dbReference type="CDD" id="cd00090">
    <property type="entry name" value="HTH_ARSR"/>
    <property type="match status" value="1"/>
</dbReference>
<dbReference type="PROSITE" id="PS50987">
    <property type="entry name" value="HTH_ARSR_2"/>
    <property type="match status" value="1"/>
</dbReference>
<evidence type="ECO:0000256" key="3">
    <source>
        <dbReference type="ARBA" id="ARBA00023163"/>
    </source>
</evidence>
<feature type="domain" description="HTH arsR-type" evidence="4">
    <location>
        <begin position="1"/>
        <end position="95"/>
    </location>
</feature>
<keyword evidence="6" id="KW-1185">Reference proteome</keyword>
<evidence type="ECO:0000313" key="5">
    <source>
        <dbReference type="EMBL" id="MCQ8895702.1"/>
    </source>
</evidence>
<proteinExistence type="predicted"/>
<dbReference type="InterPro" id="IPR001845">
    <property type="entry name" value="HTH_ArsR_DNA-bd_dom"/>
</dbReference>
<evidence type="ECO:0000259" key="4">
    <source>
        <dbReference type="PROSITE" id="PS50987"/>
    </source>
</evidence>
<dbReference type="InterPro" id="IPR011991">
    <property type="entry name" value="ArsR-like_HTH"/>
</dbReference>
<protein>
    <submittedName>
        <fullName evidence="5">Metalloregulator ArsR/SmtB family transcription factor</fullName>
    </submittedName>
</protein>